<keyword evidence="5" id="KW-1185">Reference proteome</keyword>
<protein>
    <recommendedName>
        <fullName evidence="6">37S ribosomal protein S28, mitochondrial</fullName>
    </recommendedName>
</protein>
<organism evidence="4 5">
    <name type="scientific">Candida verbasci</name>
    <dbReference type="NCBI Taxonomy" id="1227364"/>
    <lineage>
        <taxon>Eukaryota</taxon>
        <taxon>Fungi</taxon>
        <taxon>Dikarya</taxon>
        <taxon>Ascomycota</taxon>
        <taxon>Saccharomycotina</taxon>
        <taxon>Pichiomycetes</taxon>
        <taxon>Debaryomycetaceae</taxon>
        <taxon>Candida/Lodderomyces clade</taxon>
        <taxon>Candida</taxon>
    </lineage>
</organism>
<comment type="similarity">
    <text evidence="1">Belongs to the universal ribosomal protein uS15 family.</text>
</comment>
<proteinExistence type="inferred from homology"/>
<gene>
    <name evidence="4" type="ORF">CANVERA_P0195</name>
</gene>
<dbReference type="EMBL" id="CANTUO010000001">
    <property type="protein sequence ID" value="CAI5755679.1"/>
    <property type="molecule type" value="Genomic_DNA"/>
</dbReference>
<evidence type="ECO:0000256" key="3">
    <source>
        <dbReference type="ARBA" id="ARBA00023274"/>
    </source>
</evidence>
<evidence type="ECO:0000256" key="1">
    <source>
        <dbReference type="ARBA" id="ARBA00008434"/>
    </source>
</evidence>
<dbReference type="GO" id="GO:0005840">
    <property type="term" value="C:ribosome"/>
    <property type="evidence" value="ECO:0007669"/>
    <property type="project" value="UniProtKB-KW"/>
</dbReference>
<dbReference type="SUPFAM" id="SSF47060">
    <property type="entry name" value="S15/NS1 RNA-binding domain"/>
    <property type="match status" value="1"/>
</dbReference>
<dbReference type="InterPro" id="IPR005290">
    <property type="entry name" value="Ribosomal_uS15_bac-type"/>
</dbReference>
<accession>A0A9W4TU43</accession>
<dbReference type="Pfam" id="PF00312">
    <property type="entry name" value="Ribosomal_S15"/>
    <property type="match status" value="1"/>
</dbReference>
<evidence type="ECO:0000313" key="5">
    <source>
        <dbReference type="Proteomes" id="UP001152885"/>
    </source>
</evidence>
<evidence type="ECO:0000313" key="4">
    <source>
        <dbReference type="EMBL" id="CAI5755679.1"/>
    </source>
</evidence>
<dbReference type="OrthoDB" id="441444at2759"/>
<dbReference type="Proteomes" id="UP001152885">
    <property type="component" value="Unassembled WGS sequence"/>
</dbReference>
<name>A0A9W4TU43_9ASCO</name>
<dbReference type="GO" id="GO:0003735">
    <property type="term" value="F:structural constituent of ribosome"/>
    <property type="evidence" value="ECO:0007669"/>
    <property type="project" value="InterPro"/>
</dbReference>
<dbReference type="Gene3D" id="1.10.287.10">
    <property type="entry name" value="S15/NS1, RNA-binding"/>
    <property type="match status" value="1"/>
</dbReference>
<sequence length="323" mass="37673">MLKLHTRLLSNGRRLLNNTTNLKPAIPVISESQPPLTTYFAAKQFTDNYTTKQKAKKLRRREKKLKKKITKEVNILKQYDLKNVPFSVDPVLGNSNCKFIENILNKIDNQEMNLSYGIDRIEFEKVLYGAEKLSIDQSSSNETMRDSIKTIEEHKKKAIEIILNSRNTSAEDKRKLATKYAVEEMQINEGDTASPEVVAGVLTTKIYFMMQHVKKFKKDVTTRVKVEQLVHQRQSILKYLKKISPERYYYTLAKLGLSDDVIIREFAMSKQYLQDFKVWGDKQLVKETKSMKVKNEKVQALRDRIDSYNDLAKQNYELLYGKK</sequence>
<dbReference type="PANTHER" id="PTHR23321:SF26">
    <property type="entry name" value="SMALL RIBOSOMAL SUBUNIT PROTEIN US15M"/>
    <property type="match status" value="1"/>
</dbReference>
<dbReference type="InterPro" id="IPR000589">
    <property type="entry name" value="Ribosomal_uS15"/>
</dbReference>
<comment type="caution">
    <text evidence="4">The sequence shown here is derived from an EMBL/GenBank/DDBJ whole genome shotgun (WGS) entry which is preliminary data.</text>
</comment>
<dbReference type="GO" id="GO:0005737">
    <property type="term" value="C:cytoplasm"/>
    <property type="evidence" value="ECO:0007669"/>
    <property type="project" value="UniProtKB-ARBA"/>
</dbReference>
<keyword evidence="3" id="KW-0687">Ribonucleoprotein</keyword>
<evidence type="ECO:0008006" key="6">
    <source>
        <dbReference type="Google" id="ProtNLM"/>
    </source>
</evidence>
<dbReference type="CDD" id="cd00353">
    <property type="entry name" value="Ribosomal_S15p_S13e"/>
    <property type="match status" value="1"/>
</dbReference>
<dbReference type="AlphaFoldDB" id="A0A9W4TU43"/>
<dbReference type="PANTHER" id="PTHR23321">
    <property type="entry name" value="RIBOSOMAL PROTEIN S15, BACTERIAL AND ORGANELLAR"/>
    <property type="match status" value="1"/>
</dbReference>
<dbReference type="GO" id="GO:0006412">
    <property type="term" value="P:translation"/>
    <property type="evidence" value="ECO:0007669"/>
    <property type="project" value="InterPro"/>
</dbReference>
<dbReference type="GO" id="GO:1990904">
    <property type="term" value="C:ribonucleoprotein complex"/>
    <property type="evidence" value="ECO:0007669"/>
    <property type="project" value="UniProtKB-KW"/>
</dbReference>
<evidence type="ECO:0000256" key="2">
    <source>
        <dbReference type="ARBA" id="ARBA00022980"/>
    </source>
</evidence>
<dbReference type="InterPro" id="IPR009068">
    <property type="entry name" value="uS15_NS1_RNA-bd_sf"/>
</dbReference>
<dbReference type="SMART" id="SM01387">
    <property type="entry name" value="Ribosomal_S15"/>
    <property type="match status" value="1"/>
</dbReference>
<keyword evidence="2" id="KW-0689">Ribosomal protein</keyword>
<reference evidence="4" key="1">
    <citation type="submission" date="2022-12" db="EMBL/GenBank/DDBJ databases">
        <authorList>
            <person name="Brejova B."/>
        </authorList>
    </citation>
    <scope>NUCLEOTIDE SEQUENCE</scope>
</reference>